<dbReference type="GO" id="GO:0006384">
    <property type="term" value="P:transcription initiation at RNA polymerase III promoter"/>
    <property type="evidence" value="ECO:0007669"/>
    <property type="project" value="InterPro"/>
</dbReference>
<sequence>MPDENLDEASKCLKNTLKRMRSRHFDLLSTSNDSVEYIKIITSVTKQLKNYQVICKLKQSIQNVEEEIDFAAQHIFRRPTFNPQLEYLTTGLSDLCTQILKFCYTKGQCGASQREIKKNFEDLSLFALTTSVRFLTDKDLLLRAGIEVPVYVHHKYTDLWLVKIPSENWSSAVDTIIMENEDLLHIDSDSEDTDSILPPMKRMREEHPTERNTETFDRIIIRPWTRLNLTINKELMEKFLNSVLSKIIVKPGIYLKTLKKEYCTILQPMVVRELVEMLEAMKCIKMILIKNICKPSFFSNPSPLNHNLVFSDVKGLEDDSLIMLEPTLDCEIRFGYFSEKYGDYVK</sequence>
<comment type="caution">
    <text evidence="1">The sequence shown here is derived from an EMBL/GenBank/DDBJ whole genome shotgun (WGS) entry which is preliminary data.</text>
</comment>
<dbReference type="PANTHER" id="PTHR15180">
    <property type="entry name" value="GENERAL TRANSCRIPTION FACTOR 3C POLYPEPTIDE 1"/>
    <property type="match status" value="1"/>
</dbReference>
<accession>A0AAV0XLD4</accession>
<dbReference type="GO" id="GO:0042791">
    <property type="term" value="P:5S class rRNA transcription by RNA polymerase III"/>
    <property type="evidence" value="ECO:0007669"/>
    <property type="project" value="TreeGrafter"/>
</dbReference>
<name>A0AAV0XLD4_9HEMI</name>
<protein>
    <submittedName>
        <fullName evidence="1">Uncharacterized protein</fullName>
    </submittedName>
</protein>
<gene>
    <name evidence="1" type="ORF">MEUPH1_LOCUS23237</name>
</gene>
<dbReference type="GO" id="GO:0003677">
    <property type="term" value="F:DNA binding"/>
    <property type="evidence" value="ECO:0007669"/>
    <property type="project" value="InterPro"/>
</dbReference>
<keyword evidence="2" id="KW-1185">Reference proteome</keyword>
<dbReference type="PANTHER" id="PTHR15180:SF1">
    <property type="entry name" value="GENERAL TRANSCRIPTION FACTOR 3C POLYPEPTIDE 1"/>
    <property type="match status" value="1"/>
</dbReference>
<dbReference type="InterPro" id="IPR044210">
    <property type="entry name" value="Tfc3-like"/>
</dbReference>
<dbReference type="Proteomes" id="UP001160148">
    <property type="component" value="Unassembled WGS sequence"/>
</dbReference>
<dbReference type="EMBL" id="CARXXK010000005">
    <property type="protein sequence ID" value="CAI6368938.1"/>
    <property type="molecule type" value="Genomic_DNA"/>
</dbReference>
<evidence type="ECO:0000313" key="2">
    <source>
        <dbReference type="Proteomes" id="UP001160148"/>
    </source>
</evidence>
<dbReference type="AlphaFoldDB" id="A0AAV0XLD4"/>
<dbReference type="GO" id="GO:0000127">
    <property type="term" value="C:transcription factor TFIIIC complex"/>
    <property type="evidence" value="ECO:0007669"/>
    <property type="project" value="InterPro"/>
</dbReference>
<proteinExistence type="predicted"/>
<reference evidence="1 2" key="1">
    <citation type="submission" date="2023-01" db="EMBL/GenBank/DDBJ databases">
        <authorList>
            <person name="Whitehead M."/>
        </authorList>
    </citation>
    <scope>NUCLEOTIDE SEQUENCE [LARGE SCALE GENOMIC DNA]</scope>
</reference>
<evidence type="ECO:0000313" key="1">
    <source>
        <dbReference type="EMBL" id="CAI6368938.1"/>
    </source>
</evidence>
<organism evidence="1 2">
    <name type="scientific">Macrosiphum euphorbiae</name>
    <name type="common">potato aphid</name>
    <dbReference type="NCBI Taxonomy" id="13131"/>
    <lineage>
        <taxon>Eukaryota</taxon>
        <taxon>Metazoa</taxon>
        <taxon>Ecdysozoa</taxon>
        <taxon>Arthropoda</taxon>
        <taxon>Hexapoda</taxon>
        <taxon>Insecta</taxon>
        <taxon>Pterygota</taxon>
        <taxon>Neoptera</taxon>
        <taxon>Paraneoptera</taxon>
        <taxon>Hemiptera</taxon>
        <taxon>Sternorrhyncha</taxon>
        <taxon>Aphidomorpha</taxon>
        <taxon>Aphidoidea</taxon>
        <taxon>Aphididae</taxon>
        <taxon>Macrosiphini</taxon>
        <taxon>Macrosiphum</taxon>
    </lineage>
</organism>